<evidence type="ECO:0000313" key="6">
    <source>
        <dbReference type="EMBL" id="RLJ91370.1"/>
    </source>
</evidence>
<dbReference type="Proteomes" id="UP000280791">
    <property type="component" value="Unassembled WGS sequence"/>
</dbReference>
<dbReference type="GO" id="GO:0034599">
    <property type="term" value="P:cellular response to oxidative stress"/>
    <property type="evidence" value="ECO:0007669"/>
    <property type="project" value="TreeGrafter"/>
</dbReference>
<dbReference type="EMBL" id="RCCP01000001">
    <property type="protein sequence ID" value="RLJ91370.1"/>
    <property type="molecule type" value="Genomic_DNA"/>
</dbReference>
<dbReference type="Pfam" id="PF00255">
    <property type="entry name" value="GSHPx"/>
    <property type="match status" value="1"/>
</dbReference>
<dbReference type="InterPro" id="IPR036249">
    <property type="entry name" value="Thioredoxin-like_sf"/>
</dbReference>
<dbReference type="PANTHER" id="PTHR11592:SF78">
    <property type="entry name" value="GLUTATHIONE PEROXIDASE"/>
    <property type="match status" value="1"/>
</dbReference>
<dbReference type="GO" id="GO:0004601">
    <property type="term" value="F:peroxidase activity"/>
    <property type="evidence" value="ECO:0007669"/>
    <property type="project" value="UniProtKB-KW"/>
</dbReference>
<comment type="similarity">
    <text evidence="1 5">Belongs to the glutathione peroxidase family.</text>
</comment>
<dbReference type="CDD" id="cd00340">
    <property type="entry name" value="GSH_Peroxidase"/>
    <property type="match status" value="1"/>
</dbReference>
<sequence length="159" mass="17759">MMGIYDIKVTDASGEEYKLERYKGQPMVIVNTATKCGLRGQFDGLEKIYQRYKDEGLVVLGFPSDQFGQEVGEAADAESSCRMTYGVTFPMHDIIKVNGKDAHPLFDHLTSNTKGFLSSGIKWNFTKFLVDPNGKVVARFAPKDTPDSMHKDIQKVLEA</sequence>
<evidence type="ECO:0000256" key="1">
    <source>
        <dbReference type="ARBA" id="ARBA00006926"/>
    </source>
</evidence>
<dbReference type="PANTHER" id="PTHR11592">
    <property type="entry name" value="GLUTATHIONE PEROXIDASE"/>
    <property type="match status" value="1"/>
</dbReference>
<keyword evidence="2 5" id="KW-0575">Peroxidase</keyword>
<dbReference type="PRINTS" id="PR01011">
    <property type="entry name" value="GLUTPROXDASE"/>
</dbReference>
<evidence type="ECO:0000256" key="5">
    <source>
        <dbReference type="RuleBase" id="RU000499"/>
    </source>
</evidence>
<keyword evidence="3 5" id="KW-0560">Oxidoreductase</keyword>
<dbReference type="AlphaFoldDB" id="A0A497YNI9"/>
<dbReference type="SUPFAM" id="SSF52833">
    <property type="entry name" value="Thioredoxin-like"/>
    <property type="match status" value="1"/>
</dbReference>
<accession>A0A497YNI9</accession>
<dbReference type="Gene3D" id="3.40.30.10">
    <property type="entry name" value="Glutaredoxin"/>
    <property type="match status" value="1"/>
</dbReference>
<dbReference type="PIRSF" id="PIRSF000303">
    <property type="entry name" value="Glutathion_perox"/>
    <property type="match status" value="1"/>
</dbReference>
<keyword evidence="7" id="KW-1185">Reference proteome</keyword>
<feature type="active site" evidence="4">
    <location>
        <position position="36"/>
    </location>
</feature>
<dbReference type="FunFam" id="3.40.30.10:FF:000010">
    <property type="entry name" value="Glutathione peroxidase"/>
    <property type="match status" value="1"/>
</dbReference>
<dbReference type="InterPro" id="IPR000889">
    <property type="entry name" value="Glutathione_peroxidase"/>
</dbReference>
<organism evidence="6 7">
    <name type="scientific">Planococcus citreus</name>
    <dbReference type="NCBI Taxonomy" id="1373"/>
    <lineage>
        <taxon>Bacteria</taxon>
        <taxon>Bacillati</taxon>
        <taxon>Bacillota</taxon>
        <taxon>Bacilli</taxon>
        <taxon>Bacillales</taxon>
        <taxon>Caryophanaceae</taxon>
        <taxon>Planococcus</taxon>
    </lineage>
</organism>
<proteinExistence type="inferred from homology"/>
<comment type="caution">
    <text evidence="6">The sequence shown here is derived from an EMBL/GenBank/DDBJ whole genome shotgun (WGS) entry which is preliminary data.</text>
</comment>
<dbReference type="PROSITE" id="PS51355">
    <property type="entry name" value="GLUTATHIONE_PEROXID_3"/>
    <property type="match status" value="1"/>
</dbReference>
<evidence type="ECO:0000256" key="2">
    <source>
        <dbReference type="ARBA" id="ARBA00022559"/>
    </source>
</evidence>
<evidence type="ECO:0000256" key="4">
    <source>
        <dbReference type="PIRSR" id="PIRSR000303-1"/>
    </source>
</evidence>
<reference evidence="6 7" key="1">
    <citation type="submission" date="2018-10" db="EMBL/GenBank/DDBJ databases">
        <title>Genomic Encyclopedia of Type Strains, Phase IV (KMG-IV): sequencing the most valuable type-strain genomes for metagenomic binning, comparative biology and taxonomic classification.</title>
        <authorList>
            <person name="Goeker M."/>
        </authorList>
    </citation>
    <scope>NUCLEOTIDE SEQUENCE [LARGE SCALE GENOMIC DNA]</scope>
    <source>
        <strain evidence="6 7">DSM 20549</strain>
    </source>
</reference>
<evidence type="ECO:0000256" key="3">
    <source>
        <dbReference type="ARBA" id="ARBA00023002"/>
    </source>
</evidence>
<gene>
    <name evidence="6" type="ORF">DFR62_1534</name>
</gene>
<protein>
    <recommendedName>
        <fullName evidence="5">Glutathione peroxidase</fullName>
    </recommendedName>
</protein>
<name>A0A497YNI9_9BACL</name>
<evidence type="ECO:0000313" key="7">
    <source>
        <dbReference type="Proteomes" id="UP000280791"/>
    </source>
</evidence>